<dbReference type="InterPro" id="IPR039523">
    <property type="entry name" value="RimK-rel_E_lig_ATP-grasp"/>
</dbReference>
<dbReference type="EMBL" id="QVFB01000010">
    <property type="protein sequence ID" value="RGC19271.1"/>
    <property type="molecule type" value="Genomic_DNA"/>
</dbReference>
<dbReference type="Pfam" id="PF14397">
    <property type="entry name" value="ATPgrasp_ST"/>
    <property type="match status" value="1"/>
</dbReference>
<evidence type="ECO:0000313" key="4">
    <source>
        <dbReference type="Proteomes" id="UP000260733"/>
    </source>
</evidence>
<dbReference type="GO" id="GO:0046872">
    <property type="term" value="F:metal ion binding"/>
    <property type="evidence" value="ECO:0007669"/>
    <property type="project" value="InterPro"/>
</dbReference>
<evidence type="ECO:0000313" key="3">
    <source>
        <dbReference type="EMBL" id="RGC19271.1"/>
    </source>
</evidence>
<protein>
    <recommendedName>
        <fullName evidence="2">ATP-grasp domain-containing protein</fullName>
    </recommendedName>
</protein>
<dbReference type="AlphaFoldDB" id="A0A3E2W4T0"/>
<evidence type="ECO:0000256" key="1">
    <source>
        <dbReference type="PROSITE-ProRule" id="PRU00409"/>
    </source>
</evidence>
<feature type="domain" description="ATP-grasp" evidence="2">
    <location>
        <begin position="120"/>
        <end position="352"/>
    </location>
</feature>
<proteinExistence type="predicted"/>
<dbReference type="GO" id="GO:0005524">
    <property type="term" value="F:ATP binding"/>
    <property type="evidence" value="ECO:0007669"/>
    <property type="project" value="UniProtKB-UniRule"/>
</dbReference>
<gene>
    <name evidence="3" type="ORF">DW855_07525</name>
</gene>
<keyword evidence="1" id="KW-0547">Nucleotide-binding</keyword>
<dbReference type="SUPFAM" id="SSF56059">
    <property type="entry name" value="Glutathione synthetase ATP-binding domain-like"/>
    <property type="match status" value="1"/>
</dbReference>
<evidence type="ECO:0000259" key="2">
    <source>
        <dbReference type="PROSITE" id="PS50975"/>
    </source>
</evidence>
<sequence>MSKMKRAIEKFQIDIKMKRLDLHFKRELENVREKSPVEVKSLDSSQLKQINDFYNGFGFHGVDTRWHEYLYAVTGRHSVNYIPENFYHCTIEPLYTRGSVDLEDKSIMSRMLPGIRMVSNVLINTNGVFFDEHDDVLSTDEAVRYLNNLGCNLIIKPSRETGGGMGVRLVNAGGFNTAILDVYKKDYIIQKCIAQHPQYKEFNPSSVNTEKIISMFFNGEVHILTSILRVGAPGSHTDTASTGKGYTVGIGLNGQLNKVGYNIYGERRTSTSSGRMFENVVLCGHDEICSQIKKAHKMLSRFGIISWDFAVDENGEPILIEYNLNYPDVMIYQMNNGPLFGDLTQTVLEDVREKLKKER</sequence>
<name>A0A3E2W4T0_9FIRM</name>
<reference evidence="3 4" key="1">
    <citation type="submission" date="2018-08" db="EMBL/GenBank/DDBJ databases">
        <title>A genome reference for cultivated species of the human gut microbiota.</title>
        <authorList>
            <person name="Zou Y."/>
            <person name="Xue W."/>
            <person name="Luo G."/>
        </authorList>
    </citation>
    <scope>NUCLEOTIDE SEQUENCE [LARGE SCALE GENOMIC DNA]</scope>
    <source>
        <strain evidence="3 4">AM37-13AC</strain>
    </source>
</reference>
<comment type="caution">
    <text evidence="3">The sequence shown here is derived from an EMBL/GenBank/DDBJ whole genome shotgun (WGS) entry which is preliminary data.</text>
</comment>
<dbReference type="Proteomes" id="UP000260733">
    <property type="component" value="Unassembled WGS sequence"/>
</dbReference>
<dbReference type="RefSeq" id="WP_117554185.1">
    <property type="nucleotide sequence ID" value="NZ_QVFB01000010.1"/>
</dbReference>
<dbReference type="PROSITE" id="PS50975">
    <property type="entry name" value="ATP_GRASP"/>
    <property type="match status" value="1"/>
</dbReference>
<dbReference type="InterPro" id="IPR011761">
    <property type="entry name" value="ATP-grasp"/>
</dbReference>
<accession>A0A3E2W4T0</accession>
<organism evidence="3 4">
    <name type="scientific">Faecalibacterium prausnitzii</name>
    <dbReference type="NCBI Taxonomy" id="853"/>
    <lineage>
        <taxon>Bacteria</taxon>
        <taxon>Bacillati</taxon>
        <taxon>Bacillota</taxon>
        <taxon>Clostridia</taxon>
        <taxon>Eubacteriales</taxon>
        <taxon>Oscillospiraceae</taxon>
        <taxon>Faecalibacterium</taxon>
    </lineage>
</organism>
<keyword evidence="1" id="KW-0067">ATP-binding</keyword>